<evidence type="ECO:0000313" key="8">
    <source>
        <dbReference type="EMBL" id="AKD05367.1"/>
    </source>
</evidence>
<dbReference type="AlphaFoldDB" id="A0A0E3UYR2"/>
<protein>
    <submittedName>
        <fullName evidence="8">Glycan metabolism protein</fullName>
    </submittedName>
</protein>
<accession>A0A0E3UYR2</accession>
<dbReference type="STRING" id="400092.PKOR_22860"/>
<dbReference type="HOGENOM" id="CLU_015553_1_3_10"/>
<dbReference type="CDD" id="cd08977">
    <property type="entry name" value="SusD"/>
    <property type="match status" value="1"/>
</dbReference>
<gene>
    <name evidence="8" type="ORF">PKOR_22860</name>
</gene>
<keyword evidence="3" id="KW-0732">Signal</keyword>
<dbReference type="Gene3D" id="1.25.40.390">
    <property type="match status" value="1"/>
</dbReference>
<dbReference type="InterPro" id="IPR033985">
    <property type="entry name" value="SusD-like_N"/>
</dbReference>
<evidence type="ECO:0000256" key="3">
    <source>
        <dbReference type="ARBA" id="ARBA00022729"/>
    </source>
</evidence>
<comment type="similarity">
    <text evidence="2">Belongs to the SusD family.</text>
</comment>
<evidence type="ECO:0000256" key="5">
    <source>
        <dbReference type="ARBA" id="ARBA00023237"/>
    </source>
</evidence>
<keyword evidence="5" id="KW-0998">Cell outer membrane</keyword>
<evidence type="ECO:0000313" key="9">
    <source>
        <dbReference type="Proteomes" id="UP000033109"/>
    </source>
</evidence>
<keyword evidence="9" id="KW-1185">Reference proteome</keyword>
<keyword evidence="4" id="KW-0472">Membrane</keyword>
<evidence type="ECO:0000259" key="7">
    <source>
        <dbReference type="Pfam" id="PF14322"/>
    </source>
</evidence>
<dbReference type="Pfam" id="PF07980">
    <property type="entry name" value="SusD_RagB"/>
    <property type="match status" value="1"/>
</dbReference>
<dbReference type="OrthoDB" id="9792139at2"/>
<dbReference type="EMBL" id="CP009621">
    <property type="protein sequence ID" value="AKD05367.1"/>
    <property type="molecule type" value="Genomic_DNA"/>
</dbReference>
<comment type="subcellular location">
    <subcellularLocation>
        <location evidence="1">Cell outer membrane</location>
    </subcellularLocation>
</comment>
<dbReference type="Proteomes" id="UP000033109">
    <property type="component" value="Chromosome"/>
</dbReference>
<evidence type="ECO:0000259" key="6">
    <source>
        <dbReference type="Pfam" id="PF07980"/>
    </source>
</evidence>
<evidence type="ECO:0000256" key="4">
    <source>
        <dbReference type="ARBA" id="ARBA00023136"/>
    </source>
</evidence>
<dbReference type="InterPro" id="IPR011990">
    <property type="entry name" value="TPR-like_helical_dom_sf"/>
</dbReference>
<sequence>MKRTIYTSIGGVCLALVLSSCHDELLEMTPPSALTEVNAFNNAKDLDLAMLGVYNRLQVRKPNDYLILEMPSDNLYMSNNTAVAGANEADLLAFTPDNPQVANYWENSYNGIFRANAVLGNIDKPVDYANGQKDQLIGEAKFMRALFYFDLVRVFGGVPKITATISKIEESRTIGRASESEVYDLIEEDLKEAITRLPLQANIAKGRASKAAAVALLAKVYVYQKDWNNAKTYLEQFLNEFPGYGLVNDFASLWKLETEDNSEVIFSIRYVDGSNGHALSTAFIPNSGAIGVVSRGNEVALPSWSLHKQYQEGDTRKAATINEFWTPPSTPNNPPIWYPYVNKYAVPHTYSSSGLDLPVIRFADVVLLYAETLYELGQPDQALAQLNKVRERAFGGTDHNYTLDDISSKEAFYDKLLLERQLEFAYENERWLDLVRTGRYMNLTREERGFNNNTQTALAVSLTPEEHLKYFPIPQRQIDQSAPGVLTQNPGY</sequence>
<evidence type="ECO:0000256" key="2">
    <source>
        <dbReference type="ARBA" id="ARBA00006275"/>
    </source>
</evidence>
<feature type="domain" description="RagB/SusD" evidence="6">
    <location>
        <begin position="328"/>
        <end position="492"/>
    </location>
</feature>
<proteinExistence type="inferred from homology"/>
<evidence type="ECO:0000256" key="1">
    <source>
        <dbReference type="ARBA" id="ARBA00004442"/>
    </source>
</evidence>
<feature type="domain" description="SusD-like N-terminal" evidence="7">
    <location>
        <begin position="26"/>
        <end position="221"/>
    </location>
</feature>
<dbReference type="PROSITE" id="PS51257">
    <property type="entry name" value="PROKAR_LIPOPROTEIN"/>
    <property type="match status" value="1"/>
</dbReference>
<dbReference type="RefSeq" id="WP_046313739.1">
    <property type="nucleotide sequence ID" value="NZ_CBCSCY010000034.1"/>
</dbReference>
<reference evidence="8 9" key="1">
    <citation type="journal article" date="2015" name="Sci. Rep.">
        <title>Unraveling adaptation of Pontibacter korlensis to radiation and infertility in desert through complete genome and comparative transcriptomic analysis.</title>
        <authorList>
            <person name="Dai J."/>
            <person name="Dai W."/>
            <person name="Qiu C."/>
            <person name="Yang Z."/>
            <person name="Zhang Y."/>
            <person name="Zhou M."/>
            <person name="Zhang L."/>
            <person name="Fang C."/>
            <person name="Gao Q."/>
            <person name="Yang Q."/>
            <person name="Li X."/>
            <person name="Wang Z."/>
            <person name="Wang Z."/>
            <person name="Jia Z."/>
            <person name="Chen X."/>
        </authorList>
    </citation>
    <scope>NUCLEOTIDE SEQUENCE [LARGE SCALE GENOMIC DNA]</scope>
    <source>
        <strain evidence="8 9">X14-1T</strain>
    </source>
</reference>
<dbReference type="KEGG" id="pko:PKOR_22860"/>
<dbReference type="GO" id="GO:0009279">
    <property type="term" value="C:cell outer membrane"/>
    <property type="evidence" value="ECO:0007669"/>
    <property type="project" value="UniProtKB-SubCell"/>
</dbReference>
<organism evidence="8 9">
    <name type="scientific">Pontibacter korlensis</name>
    <dbReference type="NCBI Taxonomy" id="400092"/>
    <lineage>
        <taxon>Bacteria</taxon>
        <taxon>Pseudomonadati</taxon>
        <taxon>Bacteroidota</taxon>
        <taxon>Cytophagia</taxon>
        <taxon>Cytophagales</taxon>
        <taxon>Hymenobacteraceae</taxon>
        <taxon>Pontibacter</taxon>
    </lineage>
</organism>
<dbReference type="SUPFAM" id="SSF48452">
    <property type="entry name" value="TPR-like"/>
    <property type="match status" value="1"/>
</dbReference>
<dbReference type="Pfam" id="PF14322">
    <property type="entry name" value="SusD-like_3"/>
    <property type="match status" value="1"/>
</dbReference>
<name>A0A0E3UYR2_9BACT</name>
<dbReference type="PATRIC" id="fig|400092.3.peg.5038"/>
<dbReference type="InterPro" id="IPR012944">
    <property type="entry name" value="SusD_RagB_dom"/>
</dbReference>